<keyword evidence="2" id="KW-0805">Transcription regulation</keyword>
<sequence length="1033" mass="108180">MCVTVRLAGPLRVERGSPPEPLRIGSPKERRLLALLAARRPAVLTGDQLAEELWDGTGPRRPTAGVATLVSRLRSRLAPDVLLGDRGGYRLGAPPAVVVDLDEARRLLDEADRRLAAGVPGVAAGATARARELLGAGEPLPEEADEPWVAMARDEWRELVRRARHADARAALALGDAERARQAAGEAVAADRFDEAAHRLLMRAHRDAGEPSRAVEHYHRLRAELAEELGTEPAAATQAEHLALLQDRPPADVPSPRAAPDAATTASGCVGRAAEIARLTQRWDAATRGRPGLVLLAGEAGIGKTRLADELTALAAATGGRVASARCHGAEHSLFLQPLVDALTPLVAGLPLPPVLATLFPDPVTPVPDGPPDPRRVFAALAGLLTEATATAPLLLVLDDLHNAGLATVELLHFLALRAGGARVLVLATVRAEEGAAALAHLDDVADRLDLGPLDPGAVAALADRVGRADLGPAIHRRTRGHPLFVVEALRGLVAGAGEVPESLQAAVLARVRRLGPEVEELLRAGAVLGATVDPEVAAGLLELGVPEIVRRCERAAGARLLVATPTAYEFANDLLHEVLHATTPAPVRRVHHRRAADLLAATPEAAGAHAAAAGDWPRAARALLLAGETAARRGAMGDAESLHLRALAAAEQVADPEITGRVLLARARAREGLERHEEAWSDLRTAADAAREAGDRRLEMAVLRQLGGDVPVALGVPTAECVTHLRTGLRRAVSLGDRGAEADLRGRLAILATNDLRFGEALEQGRRALAAGRAAGGERALLAGLDGLKTAYAYAGMVDELAGVLDELEPLARRLDAGVLQWTVFEGAFPALAVGRFAEARARIAEAFAVARHSGYGGHDAWFLAHLGWVARLEGDLDEALEVGRRAVVRSGAGGHRWWTSTACALLATTLRARGDDAEAYAVAARGLELAGRDGAAACRLRCLAVLAELGDGADRPPADTALLEADRLLAGVTAPPATAWVLGVDAYVAVTRAWLARGRVARAEATLAPLRAAVRAHGWPHLAGVLDGAEP</sequence>
<evidence type="ECO:0000259" key="6">
    <source>
        <dbReference type="PROSITE" id="PS51755"/>
    </source>
</evidence>
<dbReference type="SUPFAM" id="SSF48452">
    <property type="entry name" value="TPR-like"/>
    <property type="match status" value="3"/>
</dbReference>
<dbReference type="InterPro" id="IPR051677">
    <property type="entry name" value="AfsR-DnrI-RedD_regulator"/>
</dbReference>
<dbReference type="Pfam" id="PF00486">
    <property type="entry name" value="Trans_reg_C"/>
    <property type="match status" value="1"/>
</dbReference>
<evidence type="ECO:0000256" key="1">
    <source>
        <dbReference type="ARBA" id="ARBA00005820"/>
    </source>
</evidence>
<dbReference type="Gene3D" id="1.25.40.10">
    <property type="entry name" value="Tetratricopeptide repeat domain"/>
    <property type="match status" value="3"/>
</dbReference>
<dbReference type="EMBL" id="JAQZAO010000018">
    <property type="protein sequence ID" value="MDD7969039.1"/>
    <property type="molecule type" value="Genomic_DNA"/>
</dbReference>
<dbReference type="SUPFAM" id="SSF52540">
    <property type="entry name" value="P-loop containing nucleoside triphosphate hydrolases"/>
    <property type="match status" value="1"/>
</dbReference>
<keyword evidence="8" id="KW-1185">Reference proteome</keyword>
<dbReference type="InterPro" id="IPR036388">
    <property type="entry name" value="WH-like_DNA-bd_sf"/>
</dbReference>
<reference evidence="7 8" key="1">
    <citation type="submission" date="2023-02" db="EMBL/GenBank/DDBJ databases">
        <title>Genome sequencing required for Actinomycetospora new species description.</title>
        <authorList>
            <person name="Saimee Y."/>
            <person name="Duangmal K."/>
        </authorList>
    </citation>
    <scope>NUCLEOTIDE SEQUENCE [LARGE SCALE GENOMIC DNA]</scope>
    <source>
        <strain evidence="7 8">DW7H6</strain>
    </source>
</reference>
<feature type="DNA-binding region" description="OmpR/PhoB-type" evidence="5">
    <location>
        <begin position="1"/>
        <end position="93"/>
    </location>
</feature>
<dbReference type="PANTHER" id="PTHR35807:SF1">
    <property type="entry name" value="TRANSCRIPTIONAL REGULATOR REDD"/>
    <property type="match status" value="1"/>
</dbReference>
<dbReference type="InterPro" id="IPR041664">
    <property type="entry name" value="AAA_16"/>
</dbReference>
<dbReference type="SMART" id="SM01043">
    <property type="entry name" value="BTAD"/>
    <property type="match status" value="1"/>
</dbReference>
<protein>
    <submittedName>
        <fullName evidence="7">AAA family ATPase</fullName>
    </submittedName>
</protein>
<dbReference type="Pfam" id="PF13191">
    <property type="entry name" value="AAA_16"/>
    <property type="match status" value="1"/>
</dbReference>
<organism evidence="7 8">
    <name type="scientific">Actinomycetospora lemnae</name>
    <dbReference type="NCBI Taxonomy" id="3019891"/>
    <lineage>
        <taxon>Bacteria</taxon>
        <taxon>Bacillati</taxon>
        <taxon>Actinomycetota</taxon>
        <taxon>Actinomycetes</taxon>
        <taxon>Pseudonocardiales</taxon>
        <taxon>Pseudonocardiaceae</taxon>
        <taxon>Actinomycetospora</taxon>
    </lineage>
</organism>
<dbReference type="Proteomes" id="UP001300763">
    <property type="component" value="Unassembled WGS sequence"/>
</dbReference>
<accession>A0ABT5T206</accession>
<dbReference type="Gene3D" id="1.10.10.10">
    <property type="entry name" value="Winged helix-like DNA-binding domain superfamily/Winged helix DNA-binding domain"/>
    <property type="match status" value="1"/>
</dbReference>
<gene>
    <name evidence="7" type="ORF">PGB27_27145</name>
</gene>
<dbReference type="InterPro" id="IPR011990">
    <property type="entry name" value="TPR-like_helical_dom_sf"/>
</dbReference>
<comment type="similarity">
    <text evidence="1">Belongs to the AfsR/DnrI/RedD regulatory family.</text>
</comment>
<evidence type="ECO:0000256" key="5">
    <source>
        <dbReference type="PROSITE-ProRule" id="PRU01091"/>
    </source>
</evidence>
<feature type="domain" description="OmpR/PhoB-type" evidence="6">
    <location>
        <begin position="1"/>
        <end position="93"/>
    </location>
</feature>
<dbReference type="PANTHER" id="PTHR35807">
    <property type="entry name" value="TRANSCRIPTIONAL REGULATOR REDD-RELATED"/>
    <property type="match status" value="1"/>
</dbReference>
<dbReference type="SUPFAM" id="SSF46894">
    <property type="entry name" value="C-terminal effector domain of the bipartite response regulators"/>
    <property type="match status" value="1"/>
</dbReference>
<keyword evidence="4" id="KW-0804">Transcription</keyword>
<evidence type="ECO:0000256" key="4">
    <source>
        <dbReference type="ARBA" id="ARBA00023163"/>
    </source>
</evidence>
<dbReference type="InterPro" id="IPR001867">
    <property type="entry name" value="OmpR/PhoB-type_DNA-bd"/>
</dbReference>
<dbReference type="InterPro" id="IPR005158">
    <property type="entry name" value="BTAD"/>
</dbReference>
<evidence type="ECO:0000256" key="2">
    <source>
        <dbReference type="ARBA" id="ARBA00023015"/>
    </source>
</evidence>
<dbReference type="Pfam" id="PF03704">
    <property type="entry name" value="BTAD"/>
    <property type="match status" value="1"/>
</dbReference>
<dbReference type="InterPro" id="IPR016032">
    <property type="entry name" value="Sig_transdc_resp-reg_C-effctor"/>
</dbReference>
<evidence type="ECO:0000256" key="3">
    <source>
        <dbReference type="ARBA" id="ARBA00023125"/>
    </source>
</evidence>
<dbReference type="SMART" id="SM00862">
    <property type="entry name" value="Trans_reg_C"/>
    <property type="match status" value="1"/>
</dbReference>
<evidence type="ECO:0000313" key="8">
    <source>
        <dbReference type="Proteomes" id="UP001300763"/>
    </source>
</evidence>
<name>A0ABT5T206_9PSEU</name>
<keyword evidence="3 5" id="KW-0238">DNA-binding</keyword>
<proteinExistence type="inferred from homology"/>
<dbReference type="PROSITE" id="PS51755">
    <property type="entry name" value="OMPR_PHOB"/>
    <property type="match status" value="1"/>
</dbReference>
<dbReference type="InterPro" id="IPR027417">
    <property type="entry name" value="P-loop_NTPase"/>
</dbReference>
<comment type="caution">
    <text evidence="7">The sequence shown here is derived from an EMBL/GenBank/DDBJ whole genome shotgun (WGS) entry which is preliminary data.</text>
</comment>
<evidence type="ECO:0000313" key="7">
    <source>
        <dbReference type="EMBL" id="MDD7969039.1"/>
    </source>
</evidence>
<dbReference type="RefSeq" id="WP_274203569.1">
    <property type="nucleotide sequence ID" value="NZ_JAQZAO010000018.1"/>
</dbReference>